<keyword evidence="1" id="KW-1133">Transmembrane helix</keyword>
<name>A0ABS1L7N0_9ACTN</name>
<sequence>MTASSDTSRRGRPIFLVLALGWAALGIIGIEDGRTWYGAAGIGLGLLVGASYLWPDSTVARFMLAPLWRRKRPADR</sequence>
<dbReference type="EMBL" id="JAERSG010000002">
    <property type="protein sequence ID" value="MBL0747705.1"/>
    <property type="molecule type" value="Genomic_DNA"/>
</dbReference>
<evidence type="ECO:0000313" key="3">
    <source>
        <dbReference type="Proteomes" id="UP000636918"/>
    </source>
</evidence>
<reference evidence="2 3" key="1">
    <citation type="submission" date="2021-01" db="EMBL/GenBank/DDBJ databases">
        <title>Genome seq and assembly of Nocardiodes sp. G10.</title>
        <authorList>
            <person name="Chhetri G."/>
        </authorList>
    </citation>
    <scope>NUCLEOTIDE SEQUENCE [LARGE SCALE GENOMIC DNA]</scope>
    <source>
        <strain evidence="2 3">G10</strain>
    </source>
</reference>
<keyword evidence="1" id="KW-0812">Transmembrane</keyword>
<feature type="transmembrane region" description="Helical" evidence="1">
    <location>
        <begin position="12"/>
        <end position="30"/>
    </location>
</feature>
<comment type="caution">
    <text evidence="2">The sequence shown here is derived from an EMBL/GenBank/DDBJ whole genome shotgun (WGS) entry which is preliminary data.</text>
</comment>
<evidence type="ECO:0000313" key="2">
    <source>
        <dbReference type="EMBL" id="MBL0747705.1"/>
    </source>
</evidence>
<dbReference type="Proteomes" id="UP000636918">
    <property type="component" value="Unassembled WGS sequence"/>
</dbReference>
<organism evidence="2 3">
    <name type="scientific">Nocardioides baculatus</name>
    <dbReference type="NCBI Taxonomy" id="2801337"/>
    <lineage>
        <taxon>Bacteria</taxon>
        <taxon>Bacillati</taxon>
        <taxon>Actinomycetota</taxon>
        <taxon>Actinomycetes</taxon>
        <taxon>Propionibacteriales</taxon>
        <taxon>Nocardioidaceae</taxon>
        <taxon>Nocardioides</taxon>
    </lineage>
</organism>
<proteinExistence type="predicted"/>
<keyword evidence="3" id="KW-1185">Reference proteome</keyword>
<protein>
    <recommendedName>
        <fullName evidence="4">DUF2530 domain-containing protein</fullName>
    </recommendedName>
</protein>
<gene>
    <name evidence="2" type="ORF">JI751_08795</name>
</gene>
<keyword evidence="1" id="KW-0472">Membrane</keyword>
<feature type="transmembrane region" description="Helical" evidence="1">
    <location>
        <begin position="36"/>
        <end position="54"/>
    </location>
</feature>
<evidence type="ECO:0008006" key="4">
    <source>
        <dbReference type="Google" id="ProtNLM"/>
    </source>
</evidence>
<accession>A0ABS1L7N0</accession>
<evidence type="ECO:0000256" key="1">
    <source>
        <dbReference type="SAM" id="Phobius"/>
    </source>
</evidence>
<dbReference type="RefSeq" id="WP_201935540.1">
    <property type="nucleotide sequence ID" value="NZ_JAERSG010000002.1"/>
</dbReference>